<dbReference type="EMBL" id="JBHFQA010000009">
    <property type="protein sequence ID" value="KAL2093725.1"/>
    <property type="molecule type" value="Genomic_DNA"/>
</dbReference>
<dbReference type="Pfam" id="PF06189">
    <property type="entry name" value="5-nucleotidase"/>
    <property type="match status" value="1"/>
</dbReference>
<keyword evidence="2" id="KW-1185">Reference proteome</keyword>
<name>A0ABD1K3K9_9TELE</name>
<evidence type="ECO:0000313" key="1">
    <source>
        <dbReference type="EMBL" id="KAL2093725.1"/>
    </source>
</evidence>
<dbReference type="AlphaFoldDB" id="A0ABD1K3K9"/>
<accession>A0ABD1K3K9</accession>
<dbReference type="Proteomes" id="UP001591681">
    <property type="component" value="Unassembled WGS sequence"/>
</dbReference>
<dbReference type="PANTHER" id="PTHR31367">
    <property type="entry name" value="CYTOSOLIC 5'-NUCLEOTIDASE 1 FAMILY MEMBER"/>
    <property type="match status" value="1"/>
</dbReference>
<sequence>MPSFSLAHNVKNTFFLLQMRSNAFEIAVSCHAVFDTNLRTDPLSKGVAFSFIKAIQDINEKLAVKNPKSPLFNVILVAKDLQEHQSTIVSSTQHYGLQISRFCFCNNENFTQSLQSTSVKLFLSMQTDDVCRALQEGVPAALLCPQTRFPAEGDKEEVVSPLKVLLSGDAIGLPEERLSEAGFSQLELQTFRAAKASMTEFALVIAEMRRCFDREDSPLRVALMTVLGSRDEMASALLTARDWGLEVDEAYCLAGASRGPLLNCIQPHILCYDGLYNVTEIPALS</sequence>
<protein>
    <recommendedName>
        <fullName evidence="3">Cytosolic 5'-nucleotidase 1A</fullName>
    </recommendedName>
</protein>
<dbReference type="InterPro" id="IPR010394">
    <property type="entry name" value="5-nucleotidase"/>
</dbReference>
<comment type="caution">
    <text evidence="1">The sequence shown here is derived from an EMBL/GenBank/DDBJ whole genome shotgun (WGS) entry which is preliminary data.</text>
</comment>
<evidence type="ECO:0000313" key="2">
    <source>
        <dbReference type="Proteomes" id="UP001591681"/>
    </source>
</evidence>
<gene>
    <name evidence="1" type="ORF">ACEWY4_011037</name>
</gene>
<dbReference type="PANTHER" id="PTHR31367:SF3">
    <property type="entry name" value="CYTOSOLIC 5'-NUCLEOTIDASE 1A"/>
    <property type="match status" value="1"/>
</dbReference>
<reference evidence="1 2" key="1">
    <citation type="submission" date="2024-09" db="EMBL/GenBank/DDBJ databases">
        <title>A chromosome-level genome assembly of Gray's grenadier anchovy, Coilia grayii.</title>
        <authorList>
            <person name="Fu Z."/>
        </authorList>
    </citation>
    <scope>NUCLEOTIDE SEQUENCE [LARGE SCALE GENOMIC DNA]</scope>
    <source>
        <strain evidence="1">G4</strain>
        <tissue evidence="1">Muscle</tissue>
    </source>
</reference>
<evidence type="ECO:0008006" key="3">
    <source>
        <dbReference type="Google" id="ProtNLM"/>
    </source>
</evidence>
<proteinExistence type="predicted"/>
<organism evidence="1 2">
    <name type="scientific">Coilia grayii</name>
    <name type="common">Gray's grenadier anchovy</name>
    <dbReference type="NCBI Taxonomy" id="363190"/>
    <lineage>
        <taxon>Eukaryota</taxon>
        <taxon>Metazoa</taxon>
        <taxon>Chordata</taxon>
        <taxon>Craniata</taxon>
        <taxon>Vertebrata</taxon>
        <taxon>Euteleostomi</taxon>
        <taxon>Actinopterygii</taxon>
        <taxon>Neopterygii</taxon>
        <taxon>Teleostei</taxon>
        <taxon>Clupei</taxon>
        <taxon>Clupeiformes</taxon>
        <taxon>Clupeoidei</taxon>
        <taxon>Engraulidae</taxon>
        <taxon>Coilinae</taxon>
        <taxon>Coilia</taxon>
    </lineage>
</organism>